<organism evidence="1 2">
    <name type="scientific">Paraburkholderia gardini</name>
    <dbReference type="NCBI Taxonomy" id="2823469"/>
    <lineage>
        <taxon>Bacteria</taxon>
        <taxon>Pseudomonadati</taxon>
        <taxon>Pseudomonadota</taxon>
        <taxon>Betaproteobacteria</taxon>
        <taxon>Burkholderiales</taxon>
        <taxon>Burkholderiaceae</taxon>
        <taxon>Paraburkholderia</taxon>
    </lineage>
</organism>
<dbReference type="Proteomes" id="UP000789752">
    <property type="component" value="Unassembled WGS sequence"/>
</dbReference>
<dbReference type="EMBL" id="CAJQYY010000041">
    <property type="protein sequence ID" value="CAG4923664.1"/>
    <property type="molecule type" value="Genomic_DNA"/>
</dbReference>
<dbReference type="RefSeq" id="WP_228983607.1">
    <property type="nucleotide sequence ID" value="NZ_CAJQYY010000041.1"/>
</dbReference>
<protein>
    <submittedName>
        <fullName evidence="1">Uncharacterized protein</fullName>
    </submittedName>
</protein>
<keyword evidence="2" id="KW-1185">Reference proteome</keyword>
<gene>
    <name evidence="1" type="ORF">R54767_05016</name>
</gene>
<sequence length="72" mass="7953">MDMPTPLKVDAAWAPAYEAFPQPGDEKRSVVILRLTDYDMASALDFVFDSVINSFAAVNQMLKSVLNRDGCV</sequence>
<reference evidence="1 2" key="1">
    <citation type="submission" date="2021-04" db="EMBL/GenBank/DDBJ databases">
        <authorList>
            <person name="Vanwijnsberghe S."/>
        </authorList>
    </citation>
    <scope>NUCLEOTIDE SEQUENCE [LARGE SCALE GENOMIC DNA]</scope>
    <source>
        <strain evidence="1 2">LMG 32171</strain>
    </source>
</reference>
<accession>A0ABM8UAM1</accession>
<name>A0ABM8UAM1_9BURK</name>
<evidence type="ECO:0000313" key="2">
    <source>
        <dbReference type="Proteomes" id="UP000789752"/>
    </source>
</evidence>
<comment type="caution">
    <text evidence="1">The sequence shown here is derived from an EMBL/GenBank/DDBJ whole genome shotgun (WGS) entry which is preliminary data.</text>
</comment>
<evidence type="ECO:0000313" key="1">
    <source>
        <dbReference type="EMBL" id="CAG4923664.1"/>
    </source>
</evidence>
<proteinExistence type="predicted"/>